<evidence type="ECO:0000256" key="2">
    <source>
        <dbReference type="ARBA" id="ARBA00012438"/>
    </source>
</evidence>
<evidence type="ECO:0000256" key="3">
    <source>
        <dbReference type="ARBA" id="ARBA00022553"/>
    </source>
</evidence>
<organism evidence="12 13">
    <name type="scientific">Oceanobacillus oncorhynchi</name>
    <dbReference type="NCBI Taxonomy" id="545501"/>
    <lineage>
        <taxon>Bacteria</taxon>
        <taxon>Bacillati</taxon>
        <taxon>Bacillota</taxon>
        <taxon>Bacilli</taxon>
        <taxon>Bacillales</taxon>
        <taxon>Bacillaceae</taxon>
        <taxon>Oceanobacillus</taxon>
    </lineage>
</organism>
<protein>
    <recommendedName>
        <fullName evidence="2">histidine kinase</fullName>
        <ecNumber evidence="2">2.7.13.3</ecNumber>
    </recommendedName>
</protein>
<dbReference type="EC" id="2.7.13.3" evidence="2"/>
<dbReference type="InterPro" id="IPR011712">
    <property type="entry name" value="Sig_transdc_His_kin_sub3_dim/P"/>
</dbReference>
<dbReference type="GO" id="GO:0046983">
    <property type="term" value="F:protein dimerization activity"/>
    <property type="evidence" value="ECO:0007669"/>
    <property type="project" value="InterPro"/>
</dbReference>
<dbReference type="STRING" id="545501.BN997_03369"/>
<dbReference type="GO" id="GO:0000155">
    <property type="term" value="F:phosphorelay sensor kinase activity"/>
    <property type="evidence" value="ECO:0007669"/>
    <property type="project" value="InterPro"/>
</dbReference>
<evidence type="ECO:0000256" key="5">
    <source>
        <dbReference type="ARBA" id="ARBA00022741"/>
    </source>
</evidence>
<dbReference type="GO" id="GO:0005524">
    <property type="term" value="F:ATP binding"/>
    <property type="evidence" value="ECO:0007669"/>
    <property type="project" value="UniProtKB-KW"/>
</dbReference>
<name>A0A0A1MXD4_9BACI</name>
<evidence type="ECO:0000256" key="7">
    <source>
        <dbReference type="ARBA" id="ARBA00022840"/>
    </source>
</evidence>
<feature type="transmembrane region" description="Helical" evidence="10">
    <location>
        <begin position="5"/>
        <end position="22"/>
    </location>
</feature>
<dbReference type="SUPFAM" id="SSF55874">
    <property type="entry name" value="ATPase domain of HSP90 chaperone/DNA topoisomerase II/histidine kinase"/>
    <property type="match status" value="1"/>
</dbReference>
<dbReference type="InterPro" id="IPR036890">
    <property type="entry name" value="HATPase_C_sf"/>
</dbReference>
<dbReference type="PANTHER" id="PTHR24421:SF10">
    <property type="entry name" value="NITRATE_NITRITE SENSOR PROTEIN NARQ"/>
    <property type="match status" value="1"/>
</dbReference>
<accession>A0A0A1MXD4</accession>
<keyword evidence="10" id="KW-0472">Membrane</keyword>
<feature type="domain" description="Signal transduction histidine kinase subgroup 3 dimerisation and phosphoacceptor" evidence="11">
    <location>
        <begin position="171"/>
        <end position="228"/>
    </location>
</feature>
<dbReference type="Gene3D" id="3.30.565.10">
    <property type="entry name" value="Histidine kinase-like ATPase, C-terminal domain"/>
    <property type="match status" value="1"/>
</dbReference>
<keyword evidence="8" id="KW-0902">Two-component regulatory system</keyword>
<keyword evidence="7" id="KW-0067">ATP-binding</keyword>
<dbReference type="AlphaFoldDB" id="A0A0A1MXD4"/>
<evidence type="ECO:0000256" key="6">
    <source>
        <dbReference type="ARBA" id="ARBA00022777"/>
    </source>
</evidence>
<evidence type="ECO:0000313" key="13">
    <source>
        <dbReference type="Proteomes" id="UP000040453"/>
    </source>
</evidence>
<keyword evidence="13" id="KW-1185">Reference proteome</keyword>
<evidence type="ECO:0000256" key="9">
    <source>
        <dbReference type="SAM" id="Coils"/>
    </source>
</evidence>
<evidence type="ECO:0000259" key="11">
    <source>
        <dbReference type="Pfam" id="PF07730"/>
    </source>
</evidence>
<keyword evidence="3" id="KW-0597">Phosphoprotein</keyword>
<feature type="coiled-coil region" evidence="9">
    <location>
        <begin position="139"/>
        <end position="173"/>
    </location>
</feature>
<evidence type="ECO:0000256" key="10">
    <source>
        <dbReference type="SAM" id="Phobius"/>
    </source>
</evidence>
<dbReference type="InterPro" id="IPR050482">
    <property type="entry name" value="Sensor_HK_TwoCompSys"/>
</dbReference>
<evidence type="ECO:0000256" key="4">
    <source>
        <dbReference type="ARBA" id="ARBA00022679"/>
    </source>
</evidence>
<keyword evidence="4" id="KW-0808">Transferase</keyword>
<feature type="transmembrane region" description="Helical" evidence="10">
    <location>
        <begin position="93"/>
        <end position="111"/>
    </location>
</feature>
<comment type="catalytic activity">
    <reaction evidence="1">
        <text>ATP + protein L-histidine = ADP + protein N-phospho-L-histidine.</text>
        <dbReference type="EC" id="2.7.13.3"/>
    </reaction>
</comment>
<proteinExistence type="predicted"/>
<keyword evidence="10" id="KW-0812">Transmembrane</keyword>
<dbReference type="Pfam" id="PF07730">
    <property type="entry name" value="HisKA_3"/>
    <property type="match status" value="1"/>
</dbReference>
<sequence length="357" mass="41142">MKQFWLQFLFFSILWVGLLLFNSTFIPYHFFLFALSLAFFFLLSFRTKNLYLFLGNTIIILCAGFFFSENVLFSISLIWFLLVLAARQVETQAYYTLSAAAIAACMFFSFFSSISLELFLGSIFILGISILLHQQWSHNQYYKRLYEELNDSYRQLKRQHVDAEKNAKTEERARIARDMHDSVGHHLTALMMQIEMLSIQYPELEVGQMKELANRSLQETRDAVKALKVEESEGIATVVQLIRKLESESHLNVHFTMKNGVLSVPISNAKSVVLYRVIQEGITNAMRHANSREVFVTLSKSADQAIHFEISNKIHQVKAYEPGFGLTNMQSRVEEFDGKLEILQLPDKFVLSGRIPS</sequence>
<dbReference type="OrthoDB" id="199946at2"/>
<evidence type="ECO:0000256" key="1">
    <source>
        <dbReference type="ARBA" id="ARBA00000085"/>
    </source>
</evidence>
<dbReference type="Gene3D" id="1.20.5.1930">
    <property type="match status" value="1"/>
</dbReference>
<keyword evidence="10" id="KW-1133">Transmembrane helix</keyword>
<keyword evidence="9" id="KW-0175">Coiled coil</keyword>
<keyword evidence="5" id="KW-0547">Nucleotide-binding</keyword>
<evidence type="ECO:0000313" key="12">
    <source>
        <dbReference type="EMBL" id="CEI83456.1"/>
    </source>
</evidence>
<dbReference type="RefSeq" id="WP_042533728.1">
    <property type="nucleotide sequence ID" value="NZ_CDGG01000001.1"/>
</dbReference>
<evidence type="ECO:0000256" key="8">
    <source>
        <dbReference type="ARBA" id="ARBA00023012"/>
    </source>
</evidence>
<dbReference type="Proteomes" id="UP000040453">
    <property type="component" value="Unassembled WGS sequence"/>
</dbReference>
<dbReference type="GO" id="GO:0016020">
    <property type="term" value="C:membrane"/>
    <property type="evidence" value="ECO:0007669"/>
    <property type="project" value="InterPro"/>
</dbReference>
<keyword evidence="6 12" id="KW-0418">Kinase</keyword>
<dbReference type="EMBL" id="CDGG01000001">
    <property type="protein sequence ID" value="CEI83456.1"/>
    <property type="molecule type" value="Genomic_DNA"/>
</dbReference>
<reference evidence="12 13" key="1">
    <citation type="submission" date="2014-11" db="EMBL/GenBank/DDBJ databases">
        <authorList>
            <person name="Urmite Genomes Urmite Genomes"/>
        </authorList>
    </citation>
    <scope>NUCLEOTIDE SEQUENCE [LARGE SCALE GENOMIC DNA]</scope>
    <source>
        <strain evidence="12 13">Oc5</strain>
    </source>
</reference>
<feature type="transmembrane region" description="Helical" evidence="10">
    <location>
        <begin position="28"/>
        <end position="45"/>
    </location>
</feature>
<dbReference type="CDD" id="cd16917">
    <property type="entry name" value="HATPase_UhpB-NarQ-NarX-like"/>
    <property type="match status" value="1"/>
</dbReference>
<dbReference type="PANTHER" id="PTHR24421">
    <property type="entry name" value="NITRATE/NITRITE SENSOR PROTEIN NARX-RELATED"/>
    <property type="match status" value="1"/>
</dbReference>
<feature type="transmembrane region" description="Helical" evidence="10">
    <location>
        <begin position="57"/>
        <end position="81"/>
    </location>
</feature>
<gene>
    <name evidence="12" type="primary">comP</name>
    <name evidence="12" type="ORF">BN997_03369</name>
</gene>